<evidence type="ECO:0000313" key="12">
    <source>
        <dbReference type="Proteomes" id="UP000006882"/>
    </source>
</evidence>
<dbReference type="PANTHER" id="PTHR31321">
    <property type="entry name" value="ACYL-COA THIOESTER HYDROLASE YBHC-RELATED"/>
    <property type="match status" value="1"/>
</dbReference>
<dbReference type="PANTHER" id="PTHR31321:SF87">
    <property type="entry name" value="PECTINESTERASE 63-RELATED"/>
    <property type="match status" value="1"/>
</dbReference>
<dbReference type="GO" id="GO:0045490">
    <property type="term" value="P:pectin catabolic process"/>
    <property type="evidence" value="ECO:0000318"/>
    <property type="project" value="GO_Central"/>
</dbReference>
<feature type="chain" id="PRO_5011126841" description="Pectinesterase" evidence="9">
    <location>
        <begin position="28"/>
        <end position="350"/>
    </location>
</feature>
<dbReference type="InterPro" id="IPR011050">
    <property type="entry name" value="Pectin_lyase_fold/virulence"/>
</dbReference>
<evidence type="ECO:0000256" key="6">
    <source>
        <dbReference type="ARBA" id="ARBA00022801"/>
    </source>
</evidence>
<dbReference type="InterPro" id="IPR033131">
    <property type="entry name" value="Pectinesterase_Asp_AS"/>
</dbReference>
<evidence type="ECO:0000256" key="4">
    <source>
        <dbReference type="ARBA" id="ARBA00013229"/>
    </source>
</evidence>
<keyword evidence="5" id="KW-0964">Secreted</keyword>
<dbReference type="eggNOG" id="ENOG502R3C8">
    <property type="taxonomic scope" value="Eukaryota"/>
</dbReference>
<evidence type="ECO:0000256" key="7">
    <source>
        <dbReference type="ARBA" id="ARBA00023085"/>
    </source>
</evidence>
<evidence type="ECO:0000256" key="8">
    <source>
        <dbReference type="ARBA" id="ARBA00047928"/>
    </source>
</evidence>
<gene>
    <name evidence="11" type="ORF">PRUPE_I005000</name>
</gene>
<keyword evidence="6 9" id="KW-0378">Hydrolase</keyword>
<evidence type="ECO:0000259" key="10">
    <source>
        <dbReference type="Pfam" id="PF01095"/>
    </source>
</evidence>
<accession>M5WA42</accession>
<organism evidence="11 12">
    <name type="scientific">Prunus persica</name>
    <name type="common">Peach</name>
    <name type="synonym">Amygdalus persica</name>
    <dbReference type="NCBI Taxonomy" id="3760"/>
    <lineage>
        <taxon>Eukaryota</taxon>
        <taxon>Viridiplantae</taxon>
        <taxon>Streptophyta</taxon>
        <taxon>Embryophyta</taxon>
        <taxon>Tracheophyta</taxon>
        <taxon>Spermatophyta</taxon>
        <taxon>Magnoliopsida</taxon>
        <taxon>eudicotyledons</taxon>
        <taxon>Gunneridae</taxon>
        <taxon>Pentapetalae</taxon>
        <taxon>rosids</taxon>
        <taxon>fabids</taxon>
        <taxon>Rosales</taxon>
        <taxon>Rosaceae</taxon>
        <taxon>Amygdaloideae</taxon>
        <taxon>Amygdaleae</taxon>
        <taxon>Prunus</taxon>
    </lineage>
</organism>
<evidence type="ECO:0000256" key="5">
    <source>
        <dbReference type="ARBA" id="ARBA00022512"/>
    </source>
</evidence>
<evidence type="ECO:0000313" key="11">
    <source>
        <dbReference type="EMBL" id="ONH89485.1"/>
    </source>
</evidence>
<proteinExistence type="inferred from homology"/>
<feature type="signal peptide" evidence="9">
    <location>
        <begin position="1"/>
        <end position="27"/>
    </location>
</feature>
<dbReference type="EC" id="3.1.1.11" evidence="4 9"/>
<dbReference type="InterPro" id="IPR012334">
    <property type="entry name" value="Pectin_lyas_fold"/>
</dbReference>
<evidence type="ECO:0000256" key="2">
    <source>
        <dbReference type="ARBA" id="ARBA00005184"/>
    </source>
</evidence>
<dbReference type="Pfam" id="PF01095">
    <property type="entry name" value="Pectinesterase"/>
    <property type="match status" value="1"/>
</dbReference>
<evidence type="ECO:0000256" key="1">
    <source>
        <dbReference type="ARBA" id="ARBA00004191"/>
    </source>
</evidence>
<comment type="subcellular location">
    <subcellularLocation>
        <location evidence="1">Secreted</location>
        <location evidence="1">Cell wall</location>
    </subcellularLocation>
</comment>
<comment type="pathway">
    <text evidence="2 9">Glycan metabolism; pectin degradation; 2-dehydro-3-deoxy-D-gluconate from pectin: step 1/5.</text>
</comment>
<keyword evidence="12" id="KW-1185">Reference proteome</keyword>
<feature type="domain" description="Pectinesterase catalytic" evidence="10">
    <location>
        <begin position="74"/>
        <end position="338"/>
    </location>
</feature>
<dbReference type="GO" id="GO:0042545">
    <property type="term" value="P:cell wall modification"/>
    <property type="evidence" value="ECO:0007669"/>
    <property type="project" value="UniProtKB-UniRule"/>
</dbReference>
<evidence type="ECO:0000256" key="3">
    <source>
        <dbReference type="ARBA" id="ARBA00008891"/>
    </source>
</evidence>
<dbReference type="OMA" id="KWFNANI"/>
<dbReference type="HOGENOM" id="CLU_012243_3_3_1"/>
<keyword evidence="5" id="KW-0134">Cell wall</keyword>
<dbReference type="Gene3D" id="2.160.20.10">
    <property type="entry name" value="Single-stranded right-handed beta-helix, Pectin lyase-like"/>
    <property type="match status" value="1"/>
</dbReference>
<keyword evidence="7 9" id="KW-0063">Aspartyl esterase</keyword>
<comment type="similarity">
    <text evidence="3">Belongs to the pectinesterase family.</text>
</comment>
<dbReference type="Gramene" id="ONH89485">
    <property type="protein sequence ID" value="ONH89485"/>
    <property type="gene ID" value="PRUPE_I005000"/>
</dbReference>
<dbReference type="GO" id="GO:0030599">
    <property type="term" value="F:pectinesterase activity"/>
    <property type="evidence" value="ECO:0000318"/>
    <property type="project" value="GO_Central"/>
</dbReference>
<dbReference type="EMBL" id="KV887608">
    <property type="protein sequence ID" value="ONH89485.1"/>
    <property type="molecule type" value="Genomic_DNA"/>
</dbReference>
<name>M5WA42_PRUPE</name>
<dbReference type="PROSITE" id="PS00503">
    <property type="entry name" value="PECTINESTERASE_2"/>
    <property type="match status" value="1"/>
</dbReference>
<protein>
    <recommendedName>
        <fullName evidence="4 9">Pectinesterase</fullName>
        <ecNumber evidence="4 9">3.1.1.11</ecNumber>
    </recommendedName>
</protein>
<dbReference type="STRING" id="3760.M5WA42"/>
<evidence type="ECO:0000256" key="9">
    <source>
        <dbReference type="RuleBase" id="RU000589"/>
    </source>
</evidence>
<dbReference type="SUPFAM" id="SSF51126">
    <property type="entry name" value="Pectin lyase-like"/>
    <property type="match status" value="1"/>
</dbReference>
<reference evidence="11 12" key="1">
    <citation type="journal article" date="2013" name="Nat. Genet.">
        <title>The high-quality draft genome of peach (Prunus persica) identifies unique patterns of genetic diversity, domestication and genome evolution.</title>
        <authorList>
            <consortium name="International Peach Genome Initiative"/>
            <person name="Verde I."/>
            <person name="Abbott A.G."/>
            <person name="Scalabrin S."/>
            <person name="Jung S."/>
            <person name="Shu S."/>
            <person name="Marroni F."/>
            <person name="Zhebentyayeva T."/>
            <person name="Dettori M.T."/>
            <person name="Grimwood J."/>
            <person name="Cattonaro F."/>
            <person name="Zuccolo A."/>
            <person name="Rossini L."/>
            <person name="Jenkins J."/>
            <person name="Vendramin E."/>
            <person name="Meisel L.A."/>
            <person name="Decroocq V."/>
            <person name="Sosinski B."/>
            <person name="Prochnik S."/>
            <person name="Mitros T."/>
            <person name="Policriti A."/>
            <person name="Cipriani G."/>
            <person name="Dondini L."/>
            <person name="Ficklin S."/>
            <person name="Goodstein D.M."/>
            <person name="Xuan P."/>
            <person name="Del Fabbro C."/>
            <person name="Aramini V."/>
            <person name="Copetti D."/>
            <person name="Gonzalez S."/>
            <person name="Horner D.S."/>
            <person name="Falchi R."/>
            <person name="Lucas S."/>
            <person name="Mica E."/>
            <person name="Maldonado J."/>
            <person name="Lazzari B."/>
            <person name="Bielenberg D."/>
            <person name="Pirona R."/>
            <person name="Miculan M."/>
            <person name="Barakat A."/>
            <person name="Testolin R."/>
            <person name="Stella A."/>
            <person name="Tartarini S."/>
            <person name="Tonutti P."/>
            <person name="Arus P."/>
            <person name="Orellana A."/>
            <person name="Wells C."/>
            <person name="Main D."/>
            <person name="Vizzotto G."/>
            <person name="Silva H."/>
            <person name="Salamini F."/>
            <person name="Schmutz J."/>
            <person name="Morgante M."/>
            <person name="Rokhsar D.S."/>
        </authorList>
    </citation>
    <scope>NUCLEOTIDE SEQUENCE [LARGE SCALE GENOMIC DNA]</scope>
    <source>
        <strain evidence="12">cv. Nemared</strain>
    </source>
</reference>
<comment type="catalytic activity">
    <reaction evidence="8 9">
        <text>[(1-&gt;4)-alpha-D-galacturonosyl methyl ester](n) + n H2O = [(1-&gt;4)-alpha-D-galacturonosyl](n) + n methanol + n H(+)</text>
        <dbReference type="Rhea" id="RHEA:22380"/>
        <dbReference type="Rhea" id="RHEA-COMP:14570"/>
        <dbReference type="Rhea" id="RHEA-COMP:14573"/>
        <dbReference type="ChEBI" id="CHEBI:15377"/>
        <dbReference type="ChEBI" id="CHEBI:15378"/>
        <dbReference type="ChEBI" id="CHEBI:17790"/>
        <dbReference type="ChEBI" id="CHEBI:140522"/>
        <dbReference type="ChEBI" id="CHEBI:140523"/>
        <dbReference type="EC" id="3.1.1.11"/>
    </reaction>
</comment>
<sequence>MAGKNTCFGVHAALTMTLLILPTAIIAVADDDTPVPADHSQVNTWFNNNVNPYKERQGTLDPTLVTDEVGQTVIKVMKDGSGEFKTITDAVNSIPTNNTKHVIVYIGGGEYNEKITIPRNKPFITFYGSPTNMPTLTFAGTAQKYGTVDSATVIVESDYFVAANFIIKALALRVLGNKSALFNCRLIGFQDTLCDDKGNYFFKDCFIEGTVDFIFGSGKSLYLNTELHVLGNNEMTVITTQARDSASEDTGYSFLYCNITGTGNGTYLGRAWRTSPRVVFAYTSMSEVITSAGWNDKNRPEQYKCSGPGSSMVGRVKYTKQLNEEQIKPFLSLSYIQGSKWLLPPPNPKA</sequence>
<dbReference type="UniPathway" id="UPA00545">
    <property type="reaction ID" value="UER00823"/>
</dbReference>
<dbReference type="Proteomes" id="UP000006882">
    <property type="component" value="Unassembled WGS sequence"/>
</dbReference>
<dbReference type="InterPro" id="IPR000070">
    <property type="entry name" value="Pectinesterase_cat"/>
</dbReference>
<dbReference type="AlphaFoldDB" id="M5WA42"/>
<keyword evidence="9" id="KW-0732">Signal</keyword>